<feature type="chain" id="PRO_5047074547" evidence="2">
    <location>
        <begin position="31"/>
        <end position="458"/>
    </location>
</feature>
<keyword evidence="2" id="KW-0732">Signal</keyword>
<feature type="signal peptide" evidence="2">
    <location>
        <begin position="1"/>
        <end position="30"/>
    </location>
</feature>
<evidence type="ECO:0000313" key="3">
    <source>
        <dbReference type="EMBL" id="REG33094.1"/>
    </source>
</evidence>
<name>A0ABX9K4T7_9BACT</name>
<dbReference type="SUPFAM" id="SSF53474">
    <property type="entry name" value="alpha/beta-Hydrolases"/>
    <property type="match status" value="1"/>
</dbReference>
<organism evidence="3 4">
    <name type="scientific">Archangium gephyra</name>
    <dbReference type="NCBI Taxonomy" id="48"/>
    <lineage>
        <taxon>Bacteria</taxon>
        <taxon>Pseudomonadati</taxon>
        <taxon>Myxococcota</taxon>
        <taxon>Myxococcia</taxon>
        <taxon>Myxococcales</taxon>
        <taxon>Cystobacterineae</taxon>
        <taxon>Archangiaceae</taxon>
        <taxon>Archangium</taxon>
    </lineage>
</organism>
<evidence type="ECO:0000313" key="4">
    <source>
        <dbReference type="Proteomes" id="UP000256345"/>
    </source>
</evidence>
<gene>
    <name evidence="3" type="ORF">ATI61_104384</name>
</gene>
<dbReference type="EMBL" id="QUMU01000004">
    <property type="protein sequence ID" value="REG33094.1"/>
    <property type="molecule type" value="Genomic_DNA"/>
</dbReference>
<dbReference type="InterPro" id="IPR029058">
    <property type="entry name" value="AB_hydrolase_fold"/>
</dbReference>
<dbReference type="Gene3D" id="3.40.50.1820">
    <property type="entry name" value="alpha/beta hydrolase"/>
    <property type="match status" value="1"/>
</dbReference>
<evidence type="ECO:0000256" key="2">
    <source>
        <dbReference type="SAM" id="SignalP"/>
    </source>
</evidence>
<comment type="caution">
    <text evidence="3">The sequence shown here is derived from an EMBL/GenBank/DDBJ whole genome shotgun (WGS) entry which is preliminary data.</text>
</comment>
<reference evidence="3 4" key="1">
    <citation type="submission" date="2018-08" db="EMBL/GenBank/DDBJ databases">
        <title>Genomic Encyclopedia of Archaeal and Bacterial Type Strains, Phase II (KMG-II): from individual species to whole genera.</title>
        <authorList>
            <person name="Goeker M."/>
        </authorList>
    </citation>
    <scope>NUCLEOTIDE SEQUENCE [LARGE SCALE GENOMIC DNA]</scope>
    <source>
        <strain evidence="3 4">DSM 2261</strain>
    </source>
</reference>
<dbReference type="Proteomes" id="UP000256345">
    <property type="component" value="Unassembled WGS sequence"/>
</dbReference>
<proteinExistence type="predicted"/>
<protein>
    <submittedName>
        <fullName evidence="3">Uncharacterized protein</fullName>
    </submittedName>
</protein>
<keyword evidence="4" id="KW-1185">Reference proteome</keyword>
<accession>A0ABX9K4T7</accession>
<evidence type="ECO:0000256" key="1">
    <source>
        <dbReference type="SAM" id="MobiDB-lite"/>
    </source>
</evidence>
<feature type="region of interest" description="Disordered" evidence="1">
    <location>
        <begin position="33"/>
        <end position="56"/>
    </location>
</feature>
<sequence>MKKGSRMGIPSRMAAWLCMGALGFAQQARADDERWGRQNTESLEQPCGEGEADEPCTLGNAERRQLADDIFEYTYRVRVGPGAYDIITLHRVVRELGPWSPMRTVKSMFLVHGDALGFRGAFLSSAASPAVPAGQSIAVFLARKGVDVWGIDLRWVHVPAGTTDFSFMKDWNLGLHARDVGTGLSLARGWRAYTGNGAGRMTLLGWSRGATVSYAYLNGETQQPQDKRHVSGFIPVDMAYTFAPGATQERQAACQTHAALAQAQASGQYEGGMLGLTLQGLAGLAINQPAAPSSILPGSTNRQVALLFGSATHAFQNPPVIPAYHWIGGQFSAEGLPTGFSWTAESFFFDTLTQASPYQSIGEQVDTLAMWCGAPDVPYDDNLAQVRVPVLYVGAAGGVGGYGLHSLSLLGSADVSTHVVQRLPAMYRAVDYGHADLFLASDAQSTVWAPILDWVQRH</sequence>